<organism evidence="2 3">
    <name type="scientific">Gelidibacter maritimus</name>
    <dbReference type="NCBI Taxonomy" id="2761487"/>
    <lineage>
        <taxon>Bacteria</taxon>
        <taxon>Pseudomonadati</taxon>
        <taxon>Bacteroidota</taxon>
        <taxon>Flavobacteriia</taxon>
        <taxon>Flavobacteriales</taxon>
        <taxon>Flavobacteriaceae</taxon>
        <taxon>Gelidibacter</taxon>
    </lineage>
</organism>
<dbReference type="Proteomes" id="UP000541857">
    <property type="component" value="Unassembled WGS sequence"/>
</dbReference>
<proteinExistence type="predicted"/>
<name>A0A7W2M2N3_9FLAO</name>
<protein>
    <submittedName>
        <fullName evidence="2">Uncharacterized protein</fullName>
    </submittedName>
</protein>
<dbReference type="AlphaFoldDB" id="A0A7W2M2N3"/>
<keyword evidence="1" id="KW-0472">Membrane</keyword>
<keyword evidence="1" id="KW-1133">Transmembrane helix</keyword>
<reference evidence="2 3" key="1">
    <citation type="submission" date="2020-07" db="EMBL/GenBank/DDBJ databases">
        <title>Bacterium isolated from marine sediment.</title>
        <authorList>
            <person name="Shang D."/>
        </authorList>
    </citation>
    <scope>NUCLEOTIDE SEQUENCE [LARGE SCALE GENOMIC DNA]</scope>
    <source>
        <strain evidence="2 3">F6074</strain>
    </source>
</reference>
<evidence type="ECO:0000313" key="3">
    <source>
        <dbReference type="Proteomes" id="UP000541857"/>
    </source>
</evidence>
<comment type="caution">
    <text evidence="2">The sequence shown here is derived from an EMBL/GenBank/DDBJ whole genome shotgun (WGS) entry which is preliminary data.</text>
</comment>
<feature type="transmembrane region" description="Helical" evidence="1">
    <location>
        <begin position="139"/>
        <end position="156"/>
    </location>
</feature>
<feature type="transmembrane region" description="Helical" evidence="1">
    <location>
        <begin position="45"/>
        <end position="67"/>
    </location>
</feature>
<accession>A0A7W2M2N3</accession>
<evidence type="ECO:0000313" key="2">
    <source>
        <dbReference type="EMBL" id="MBA6151612.1"/>
    </source>
</evidence>
<dbReference type="RefSeq" id="WP_182202337.1">
    <property type="nucleotide sequence ID" value="NZ_JACGLT010000002.1"/>
</dbReference>
<feature type="transmembrane region" description="Helical" evidence="1">
    <location>
        <begin position="7"/>
        <end position="25"/>
    </location>
</feature>
<evidence type="ECO:0000256" key="1">
    <source>
        <dbReference type="SAM" id="Phobius"/>
    </source>
</evidence>
<keyword evidence="3" id="KW-1185">Reference proteome</keyword>
<dbReference type="EMBL" id="JACGLT010000002">
    <property type="protein sequence ID" value="MBA6151612.1"/>
    <property type="molecule type" value="Genomic_DNA"/>
</dbReference>
<feature type="transmembrane region" description="Helical" evidence="1">
    <location>
        <begin position="79"/>
        <end position="101"/>
    </location>
</feature>
<keyword evidence="1" id="KW-0812">Transmembrane</keyword>
<sequence>MYRRKEMYWFIGSMVLILILNFIFFGSNAFSTDTTVDLNIHDTYFVIANIHLVVSLSVFLFFGIYLIRTLYRSFKNLAANIILMISIILLILIFTTTYSLITVLIQQSAGWTIYPPLSAGAIEHEIEPAEHYLGVLKNLVYGIQILLLILLAFCGYKTGRNYKQS</sequence>
<gene>
    <name evidence="2" type="ORF">H3Z82_02615</name>
</gene>